<dbReference type="Gene3D" id="6.10.140.530">
    <property type="match status" value="1"/>
</dbReference>
<keyword evidence="3" id="KW-1185">Reference proteome</keyword>
<evidence type="ECO:0000313" key="3">
    <source>
        <dbReference type="Proteomes" id="UP001153069"/>
    </source>
</evidence>
<accession>A0A9N8DSD1</accession>
<sequence>MLSPYLQTGWPSLGIDMSSTRGPHDEIWETNFGQVEAFVHTPHGHCRQGTTFRRDKALGYWLHRQLNHPNLSTERQDRLAAIGAVTCVNVKGKFCPFCGKKGNATTRSAKCLTHGDSKAEELFDSLTGKLVSELAASTPTGLFLSL</sequence>
<evidence type="ECO:0000313" key="2">
    <source>
        <dbReference type="EMBL" id="CAB9505850.1"/>
    </source>
</evidence>
<dbReference type="AlphaFoldDB" id="A0A9N8DSD1"/>
<dbReference type="EMBL" id="CAICTM010000244">
    <property type="protein sequence ID" value="CAB9505850.1"/>
    <property type="molecule type" value="Genomic_DNA"/>
</dbReference>
<evidence type="ECO:0000259" key="1">
    <source>
        <dbReference type="Pfam" id="PF03457"/>
    </source>
</evidence>
<dbReference type="Proteomes" id="UP001153069">
    <property type="component" value="Unassembled WGS sequence"/>
</dbReference>
<organism evidence="2 3">
    <name type="scientific">Seminavis robusta</name>
    <dbReference type="NCBI Taxonomy" id="568900"/>
    <lineage>
        <taxon>Eukaryota</taxon>
        <taxon>Sar</taxon>
        <taxon>Stramenopiles</taxon>
        <taxon>Ochrophyta</taxon>
        <taxon>Bacillariophyta</taxon>
        <taxon>Bacillariophyceae</taxon>
        <taxon>Bacillariophycidae</taxon>
        <taxon>Naviculales</taxon>
        <taxon>Naviculaceae</taxon>
        <taxon>Seminavis</taxon>
    </lineage>
</organism>
<name>A0A9N8DSD1_9STRA</name>
<gene>
    <name evidence="2" type="ORF">SEMRO_245_G097591.1</name>
</gene>
<dbReference type="InterPro" id="IPR005114">
    <property type="entry name" value="Helicase_assoc"/>
</dbReference>
<protein>
    <recommendedName>
        <fullName evidence="1">Helicase-associated domain-containing protein</fullName>
    </recommendedName>
</protein>
<feature type="domain" description="Helicase-associated" evidence="1">
    <location>
        <begin position="24"/>
        <end position="83"/>
    </location>
</feature>
<comment type="caution">
    <text evidence="2">The sequence shown here is derived from an EMBL/GenBank/DDBJ whole genome shotgun (WGS) entry which is preliminary data.</text>
</comment>
<proteinExistence type="predicted"/>
<reference evidence="2" key="1">
    <citation type="submission" date="2020-06" db="EMBL/GenBank/DDBJ databases">
        <authorList>
            <consortium name="Plant Systems Biology data submission"/>
        </authorList>
    </citation>
    <scope>NUCLEOTIDE SEQUENCE</scope>
    <source>
        <strain evidence="2">D6</strain>
    </source>
</reference>
<dbReference type="Pfam" id="PF03457">
    <property type="entry name" value="HA"/>
    <property type="match status" value="1"/>
</dbReference>